<comment type="caution">
    <text evidence="2">The sequence shown here is derived from an EMBL/GenBank/DDBJ whole genome shotgun (WGS) entry which is preliminary data.</text>
</comment>
<dbReference type="EMBL" id="LXQA010019792">
    <property type="protein sequence ID" value="MCH91140.1"/>
    <property type="molecule type" value="Genomic_DNA"/>
</dbReference>
<dbReference type="GO" id="GO:0051301">
    <property type="term" value="P:cell division"/>
    <property type="evidence" value="ECO:0007669"/>
    <property type="project" value="UniProtKB-KW"/>
</dbReference>
<keyword evidence="3" id="KW-1185">Reference proteome</keyword>
<accession>A0A392MUA6</accession>
<feature type="region of interest" description="Disordered" evidence="1">
    <location>
        <begin position="155"/>
        <end position="178"/>
    </location>
</feature>
<gene>
    <name evidence="2" type="ORF">A2U01_0012065</name>
</gene>
<dbReference type="Proteomes" id="UP000265520">
    <property type="component" value="Unassembled WGS sequence"/>
</dbReference>
<keyword evidence="2" id="KW-0132">Cell division</keyword>
<protein>
    <submittedName>
        <fullName evidence="2">Cell division control protein 48 C-like</fullName>
    </submittedName>
</protein>
<sequence>MVKETLLRDVKLCKSTFSISNAIDIVDHLRSTYSSDYNRYNYMRLLYSVQNALDSLKNDNKTGEVKKEIKSAVTDHISETNAVRWKEHALPGYTPRGFWTVEQTGRLPQQINRFPREGFSPIPDVKWEDVGALDHVREEFDQHIVKRIKDPDVYQGPELLKNDAGESESGVRKLFDRA</sequence>
<evidence type="ECO:0000313" key="3">
    <source>
        <dbReference type="Proteomes" id="UP000265520"/>
    </source>
</evidence>
<dbReference type="GO" id="GO:0016887">
    <property type="term" value="F:ATP hydrolysis activity"/>
    <property type="evidence" value="ECO:0007669"/>
    <property type="project" value="InterPro"/>
</dbReference>
<dbReference type="PANTHER" id="PTHR48470:SF1">
    <property type="entry name" value="CELL DIVISION CONTROL PROTEIN 48 C ISOFORM 1"/>
    <property type="match status" value="1"/>
</dbReference>
<reference evidence="2 3" key="1">
    <citation type="journal article" date="2018" name="Front. Plant Sci.">
        <title>Red Clover (Trifolium pratense) and Zigzag Clover (T. medium) - A Picture of Genomic Similarities and Differences.</title>
        <authorList>
            <person name="Dluhosova J."/>
            <person name="Istvanek J."/>
            <person name="Nedelnik J."/>
            <person name="Repkova J."/>
        </authorList>
    </citation>
    <scope>NUCLEOTIDE SEQUENCE [LARGE SCALE GENOMIC DNA]</scope>
    <source>
        <strain evidence="3">cv. 10/8</strain>
        <tissue evidence="2">Leaf</tissue>
    </source>
</reference>
<feature type="non-terminal residue" evidence="2">
    <location>
        <position position="178"/>
    </location>
</feature>
<feature type="compositionally biased region" description="Basic and acidic residues" evidence="1">
    <location>
        <begin position="160"/>
        <end position="178"/>
    </location>
</feature>
<dbReference type="InterPro" id="IPR055278">
    <property type="entry name" value="CDC48c"/>
</dbReference>
<evidence type="ECO:0000256" key="1">
    <source>
        <dbReference type="SAM" id="MobiDB-lite"/>
    </source>
</evidence>
<dbReference type="PANTHER" id="PTHR48470">
    <property type="entry name" value="CELL DIVISION CONTROL PROTEIN 48 C ISOFORM 1"/>
    <property type="match status" value="1"/>
</dbReference>
<organism evidence="2 3">
    <name type="scientific">Trifolium medium</name>
    <dbReference type="NCBI Taxonomy" id="97028"/>
    <lineage>
        <taxon>Eukaryota</taxon>
        <taxon>Viridiplantae</taxon>
        <taxon>Streptophyta</taxon>
        <taxon>Embryophyta</taxon>
        <taxon>Tracheophyta</taxon>
        <taxon>Spermatophyta</taxon>
        <taxon>Magnoliopsida</taxon>
        <taxon>eudicotyledons</taxon>
        <taxon>Gunneridae</taxon>
        <taxon>Pentapetalae</taxon>
        <taxon>rosids</taxon>
        <taxon>fabids</taxon>
        <taxon>Fabales</taxon>
        <taxon>Fabaceae</taxon>
        <taxon>Papilionoideae</taxon>
        <taxon>50 kb inversion clade</taxon>
        <taxon>NPAAA clade</taxon>
        <taxon>Hologalegina</taxon>
        <taxon>IRL clade</taxon>
        <taxon>Trifolieae</taxon>
        <taxon>Trifolium</taxon>
    </lineage>
</organism>
<proteinExistence type="predicted"/>
<evidence type="ECO:0000313" key="2">
    <source>
        <dbReference type="EMBL" id="MCH91140.1"/>
    </source>
</evidence>
<name>A0A392MUA6_9FABA</name>
<keyword evidence="2" id="KW-0131">Cell cycle</keyword>
<dbReference type="AlphaFoldDB" id="A0A392MUA6"/>